<dbReference type="InterPro" id="IPR029058">
    <property type="entry name" value="AB_hydrolase_fold"/>
</dbReference>
<dbReference type="GO" id="GO:0008236">
    <property type="term" value="F:serine-type peptidase activity"/>
    <property type="evidence" value="ECO:0007669"/>
    <property type="project" value="InterPro"/>
</dbReference>
<dbReference type="GO" id="GO:0006508">
    <property type="term" value="P:proteolysis"/>
    <property type="evidence" value="ECO:0007669"/>
    <property type="project" value="InterPro"/>
</dbReference>
<dbReference type="Pfam" id="PF00326">
    <property type="entry name" value="Peptidase_S9"/>
    <property type="match status" value="1"/>
</dbReference>
<evidence type="ECO:0008006" key="6">
    <source>
        <dbReference type="Google" id="ProtNLM"/>
    </source>
</evidence>
<dbReference type="InterPro" id="IPR050300">
    <property type="entry name" value="GDXG_lipolytic_enzyme"/>
</dbReference>
<dbReference type="Proteomes" id="UP000249363">
    <property type="component" value="Unassembled WGS sequence"/>
</dbReference>
<dbReference type="Pfam" id="PF07859">
    <property type="entry name" value="Abhydrolase_3"/>
    <property type="match status" value="1"/>
</dbReference>
<dbReference type="Gene3D" id="3.40.50.1820">
    <property type="entry name" value="alpha/beta hydrolase"/>
    <property type="match status" value="1"/>
</dbReference>
<feature type="domain" description="Alpha/beta hydrolase fold-3" evidence="3">
    <location>
        <begin position="37"/>
        <end position="134"/>
    </location>
</feature>
<organism evidence="4 5">
    <name type="scientific">Talaromyces amestolkiae</name>
    <dbReference type="NCBI Taxonomy" id="1196081"/>
    <lineage>
        <taxon>Eukaryota</taxon>
        <taxon>Fungi</taxon>
        <taxon>Dikarya</taxon>
        <taxon>Ascomycota</taxon>
        <taxon>Pezizomycotina</taxon>
        <taxon>Eurotiomycetes</taxon>
        <taxon>Eurotiomycetidae</taxon>
        <taxon>Eurotiales</taxon>
        <taxon>Trichocomaceae</taxon>
        <taxon>Talaromyces</taxon>
        <taxon>Talaromyces sect. Talaromyces</taxon>
    </lineage>
</organism>
<dbReference type="EMBL" id="MIKG01000030">
    <property type="protein sequence ID" value="RAO74213.1"/>
    <property type="molecule type" value="Genomic_DNA"/>
</dbReference>
<dbReference type="SUPFAM" id="SSF53474">
    <property type="entry name" value="alpha/beta-Hydrolases"/>
    <property type="match status" value="1"/>
</dbReference>
<evidence type="ECO:0000313" key="4">
    <source>
        <dbReference type="EMBL" id="RAO74213.1"/>
    </source>
</evidence>
<dbReference type="OrthoDB" id="19653at2759"/>
<dbReference type="STRING" id="1196081.A0A364LEJ6"/>
<keyword evidence="5" id="KW-1185">Reference proteome</keyword>
<evidence type="ECO:0000259" key="2">
    <source>
        <dbReference type="Pfam" id="PF00326"/>
    </source>
</evidence>
<keyword evidence="1" id="KW-0378">Hydrolase</keyword>
<evidence type="ECO:0000313" key="5">
    <source>
        <dbReference type="Proteomes" id="UP000249363"/>
    </source>
</evidence>
<dbReference type="PANTHER" id="PTHR48081:SF3">
    <property type="entry name" value="ALPHA_BETA HYDROLASE FOLD-3 DOMAIN-CONTAINING PROTEIN"/>
    <property type="match status" value="1"/>
</dbReference>
<name>A0A364LEJ6_TALAM</name>
<dbReference type="GeneID" id="63799439"/>
<feature type="domain" description="Peptidase S9 prolyl oligopeptidase catalytic" evidence="2">
    <location>
        <begin position="208"/>
        <end position="307"/>
    </location>
</feature>
<accession>A0A364LEJ6</accession>
<evidence type="ECO:0000259" key="3">
    <source>
        <dbReference type="Pfam" id="PF07859"/>
    </source>
</evidence>
<comment type="caution">
    <text evidence="4">The sequence shown here is derived from an EMBL/GenBank/DDBJ whole genome shotgun (WGS) entry which is preliminary data.</text>
</comment>
<gene>
    <name evidence="4" type="ORF">BHQ10_010225</name>
</gene>
<dbReference type="RefSeq" id="XP_040738727.1">
    <property type="nucleotide sequence ID" value="XM_040872832.1"/>
</dbReference>
<dbReference type="InterPro" id="IPR013094">
    <property type="entry name" value="AB_hydrolase_3"/>
</dbReference>
<sequence>MAFKEYAYKEVGGGESLLASVWYSPEVSETEKPIAHYFHGGSWVLGHKDMLSPDYVKELLDLGFGAVVSPNYRLAPTISALDGPVQDAKDSYLWSQTKLPQLSARDANVHLNGNKVVTFGHSAGGSLALLMASMPQKPLAILDVFGLKYFDDISYSTPNPAWAKLPDFNQTLLDKIKEEVPPPSSAPAPGGPNGPDFTHHRIAWLFTSLKKGTWLKSVAPNEDYDSIDPGKLFSSSSPFPPTYFIHGSADNLVDVKLSERAFEALKKRGVDTELVIEEGAPHGFDAGAKPGDHKYEIVAKGFKFLADYAI</sequence>
<proteinExistence type="predicted"/>
<evidence type="ECO:0000256" key="1">
    <source>
        <dbReference type="ARBA" id="ARBA00022801"/>
    </source>
</evidence>
<reference evidence="4 5" key="1">
    <citation type="journal article" date="2017" name="Biotechnol. Biofuels">
        <title>Differential beta-glucosidase expression as a function of carbon source availability in Talaromyces amestolkiae: a genomic and proteomic approach.</title>
        <authorList>
            <person name="de Eugenio L.I."/>
            <person name="Mendez-Liter J.A."/>
            <person name="Nieto-Dominguez M."/>
            <person name="Alonso L."/>
            <person name="Gil-Munoz J."/>
            <person name="Barriuso J."/>
            <person name="Prieto A."/>
            <person name="Martinez M.J."/>
        </authorList>
    </citation>
    <scope>NUCLEOTIDE SEQUENCE [LARGE SCALE GENOMIC DNA]</scope>
    <source>
        <strain evidence="4 5">CIB</strain>
    </source>
</reference>
<dbReference type="PANTHER" id="PTHR48081">
    <property type="entry name" value="AB HYDROLASE SUPERFAMILY PROTEIN C4A8.06C"/>
    <property type="match status" value="1"/>
</dbReference>
<dbReference type="InterPro" id="IPR001375">
    <property type="entry name" value="Peptidase_S9_cat"/>
</dbReference>
<protein>
    <recommendedName>
        <fullName evidence="6">Alpha/beta hydrolase fold-3 domain-containing protein</fullName>
    </recommendedName>
</protein>
<dbReference type="AlphaFoldDB" id="A0A364LEJ6"/>